<organism evidence="1 3">
    <name type="scientific">Rotaria socialis</name>
    <dbReference type="NCBI Taxonomy" id="392032"/>
    <lineage>
        <taxon>Eukaryota</taxon>
        <taxon>Metazoa</taxon>
        <taxon>Spiralia</taxon>
        <taxon>Gnathifera</taxon>
        <taxon>Rotifera</taxon>
        <taxon>Eurotatoria</taxon>
        <taxon>Bdelloidea</taxon>
        <taxon>Philodinida</taxon>
        <taxon>Philodinidae</taxon>
        <taxon>Rotaria</taxon>
    </lineage>
</organism>
<dbReference type="Proteomes" id="UP000663851">
    <property type="component" value="Unassembled WGS sequence"/>
</dbReference>
<dbReference type="Proteomes" id="UP000663873">
    <property type="component" value="Unassembled WGS sequence"/>
</dbReference>
<reference evidence="1" key="1">
    <citation type="submission" date="2021-02" db="EMBL/GenBank/DDBJ databases">
        <authorList>
            <person name="Nowell W R."/>
        </authorList>
    </citation>
    <scope>NUCLEOTIDE SEQUENCE</scope>
</reference>
<protein>
    <submittedName>
        <fullName evidence="1">Uncharacterized protein</fullName>
    </submittedName>
</protein>
<evidence type="ECO:0000313" key="4">
    <source>
        <dbReference type="Proteomes" id="UP000663873"/>
    </source>
</evidence>
<dbReference type="EMBL" id="CAJOBP010014356">
    <property type="protein sequence ID" value="CAF4576963.1"/>
    <property type="molecule type" value="Genomic_DNA"/>
</dbReference>
<gene>
    <name evidence="1" type="ORF">HFQ381_LOCUS31240</name>
    <name evidence="2" type="ORF">UJA718_LOCUS30502</name>
</gene>
<evidence type="ECO:0000313" key="2">
    <source>
        <dbReference type="EMBL" id="CAF4576963.1"/>
    </source>
</evidence>
<keyword evidence="4" id="KW-1185">Reference proteome</keyword>
<comment type="caution">
    <text evidence="1">The sequence shown here is derived from an EMBL/GenBank/DDBJ whole genome shotgun (WGS) entry which is preliminary data.</text>
</comment>
<accession>A0A820ZA29</accession>
<feature type="non-terminal residue" evidence="1">
    <location>
        <position position="1"/>
    </location>
</feature>
<sequence>FQQSDLKDVGGSDFKNVRQYDSKKISASR</sequence>
<evidence type="ECO:0000313" key="1">
    <source>
        <dbReference type="EMBL" id="CAF4557304.1"/>
    </source>
</evidence>
<name>A0A820ZA29_9BILA</name>
<dbReference type="EMBL" id="CAJOBO010006167">
    <property type="protein sequence ID" value="CAF4557304.1"/>
    <property type="molecule type" value="Genomic_DNA"/>
</dbReference>
<dbReference type="AlphaFoldDB" id="A0A820ZA29"/>
<proteinExistence type="predicted"/>
<evidence type="ECO:0000313" key="3">
    <source>
        <dbReference type="Proteomes" id="UP000663851"/>
    </source>
</evidence>